<dbReference type="AlphaFoldDB" id="A0AAJ6YYP5"/>
<feature type="chain" id="PRO_5042483716" evidence="2">
    <location>
        <begin position="20"/>
        <end position="268"/>
    </location>
</feature>
<feature type="region of interest" description="Disordered" evidence="1">
    <location>
        <begin position="59"/>
        <end position="245"/>
    </location>
</feature>
<sequence length="268" mass="30496">MILILSGIMCSVLMLKLRGFKASFNLLSGKKHGGEKSEKSSDIPVLGAYRRNKEEYYVNNIPNNSPRKLTPTMTSNQQRQVNQHFKSTSNLVSVDDKHQNTRRSTSDIPSGRERKQSREHNEQRKSESQKPEQRKREKPPRNINKSKETNEPPHQEKPRKEKKKGRAPKPPTIPQHTYSSNTLESSISRSSGPPPYSAEVVPNQYDNTGNTSFSKPLEESSWDLVSQHREQLNRPQTKSSLKPTSKVLDLHYNAGIQTSVEVKNNSEV</sequence>
<protein>
    <submittedName>
        <fullName evidence="3">Protein spalten-like</fullName>
    </submittedName>
</protein>
<feature type="compositionally biased region" description="Basic and acidic residues" evidence="1">
    <location>
        <begin position="145"/>
        <end position="159"/>
    </location>
</feature>
<feature type="compositionally biased region" description="Polar residues" evidence="1">
    <location>
        <begin position="60"/>
        <end position="92"/>
    </location>
</feature>
<dbReference type="RefSeq" id="XP_013161680.1">
    <property type="nucleotide sequence ID" value="XM_013306226.1"/>
</dbReference>
<feature type="signal peptide" evidence="2">
    <location>
        <begin position="1"/>
        <end position="19"/>
    </location>
</feature>
<gene>
    <name evidence="3" type="primary">LOC106113453</name>
</gene>
<feature type="compositionally biased region" description="Polar residues" evidence="1">
    <location>
        <begin position="174"/>
        <end position="191"/>
    </location>
</feature>
<dbReference type="KEGG" id="pxu:106113453"/>
<dbReference type="Proteomes" id="UP000694872">
    <property type="component" value="Unplaced"/>
</dbReference>
<evidence type="ECO:0000313" key="3">
    <source>
        <dbReference type="RefSeq" id="XP_013161680.1"/>
    </source>
</evidence>
<feature type="compositionally biased region" description="Basic and acidic residues" evidence="1">
    <location>
        <begin position="110"/>
        <end position="135"/>
    </location>
</feature>
<feature type="compositionally biased region" description="Polar residues" evidence="1">
    <location>
        <begin position="233"/>
        <end position="243"/>
    </location>
</feature>
<keyword evidence="2" id="KW-0732">Signal</keyword>
<organism evidence="3">
    <name type="scientific">Papilio xuthus</name>
    <name type="common">Asian swallowtail butterfly</name>
    <dbReference type="NCBI Taxonomy" id="66420"/>
    <lineage>
        <taxon>Eukaryota</taxon>
        <taxon>Metazoa</taxon>
        <taxon>Ecdysozoa</taxon>
        <taxon>Arthropoda</taxon>
        <taxon>Hexapoda</taxon>
        <taxon>Insecta</taxon>
        <taxon>Pterygota</taxon>
        <taxon>Neoptera</taxon>
        <taxon>Endopterygota</taxon>
        <taxon>Lepidoptera</taxon>
        <taxon>Glossata</taxon>
        <taxon>Ditrysia</taxon>
        <taxon>Papilionoidea</taxon>
        <taxon>Papilionidae</taxon>
        <taxon>Papilioninae</taxon>
        <taxon>Papilio</taxon>
    </lineage>
</organism>
<proteinExistence type="predicted"/>
<dbReference type="GeneID" id="106113453"/>
<evidence type="ECO:0000256" key="1">
    <source>
        <dbReference type="SAM" id="MobiDB-lite"/>
    </source>
</evidence>
<accession>A0AAJ6YYP5</accession>
<feature type="compositionally biased region" description="Polar residues" evidence="1">
    <location>
        <begin position="204"/>
        <end position="214"/>
    </location>
</feature>
<name>A0AAJ6YYP5_PAPXU</name>
<reference evidence="3" key="1">
    <citation type="submission" date="2025-08" db="UniProtKB">
        <authorList>
            <consortium name="RefSeq"/>
        </authorList>
    </citation>
    <scope>IDENTIFICATION</scope>
</reference>
<evidence type="ECO:0000256" key="2">
    <source>
        <dbReference type="SAM" id="SignalP"/>
    </source>
</evidence>